<dbReference type="Proteomes" id="UP000531659">
    <property type="component" value="Unassembled WGS sequence"/>
</dbReference>
<reference evidence="1 2" key="1">
    <citation type="submission" date="2020-05" db="EMBL/GenBank/DDBJ databases">
        <title>Complete genome of Clostridium estertheticum subspecies estertheticum, isolated from Vacuum packed lamb meat from New Zealand imported to Switzerland.</title>
        <authorList>
            <person name="Wambui J."/>
            <person name="Stevens M.J.A."/>
            <person name="Stephan R."/>
        </authorList>
    </citation>
    <scope>NUCLEOTIDE SEQUENCE [LARGE SCALE GENOMIC DNA]</scope>
    <source>
        <strain evidence="1 2">CEST001</strain>
    </source>
</reference>
<dbReference type="EMBL" id="JABEYB010000003">
    <property type="protein sequence ID" value="NNU75101.1"/>
    <property type="molecule type" value="Genomic_DNA"/>
</dbReference>
<dbReference type="AlphaFoldDB" id="A0A7Y3STI2"/>
<protein>
    <submittedName>
        <fullName evidence="1">Uncharacterized protein</fullName>
    </submittedName>
</protein>
<gene>
    <name evidence="1" type="ORF">HLQ16_04080</name>
</gene>
<organism evidence="1 2">
    <name type="scientific">Clostridium estertheticum</name>
    <dbReference type="NCBI Taxonomy" id="238834"/>
    <lineage>
        <taxon>Bacteria</taxon>
        <taxon>Bacillati</taxon>
        <taxon>Bacillota</taxon>
        <taxon>Clostridia</taxon>
        <taxon>Eubacteriales</taxon>
        <taxon>Clostridiaceae</taxon>
        <taxon>Clostridium</taxon>
    </lineage>
</organism>
<accession>A0A7Y3STI2</accession>
<name>A0A7Y3STI2_9CLOT</name>
<dbReference type="RefSeq" id="WP_171295896.1">
    <property type="nucleotide sequence ID" value="NZ_CP087098.1"/>
</dbReference>
<comment type="caution">
    <text evidence="1">The sequence shown here is derived from an EMBL/GenBank/DDBJ whole genome shotgun (WGS) entry which is preliminary data.</text>
</comment>
<evidence type="ECO:0000313" key="1">
    <source>
        <dbReference type="EMBL" id="NNU75101.1"/>
    </source>
</evidence>
<sequence length="48" mass="5689">MKTPFIEISVRRENKMLLISFINPVDSTREVGNCISQHNEYIPQQYFT</sequence>
<evidence type="ECO:0000313" key="2">
    <source>
        <dbReference type="Proteomes" id="UP000531659"/>
    </source>
</evidence>
<proteinExistence type="predicted"/>